<dbReference type="Pfam" id="PF00689">
    <property type="entry name" value="Cation_ATPase_C"/>
    <property type="match status" value="1"/>
</dbReference>
<reference evidence="4" key="3">
    <citation type="submission" date="2016-08" db="EMBL/GenBank/DDBJ databases">
        <title>Sequencing, assembly and comparative genomics of S. aureofaciens ATCC 10762.</title>
        <authorList>
            <person name="Gradnigo J.S."/>
            <person name="Johnson N."/>
            <person name="Somerville G.A."/>
        </authorList>
    </citation>
    <scope>NUCLEOTIDE SEQUENCE [LARGE SCALE GENOMIC DNA]</scope>
    <source>
        <strain evidence="4">ATCC 10762 / DSM 40127 / CCM 3239 / JCM 4008 / LMG 5968 / NBRC 12843 / NCIMB 8234 / A-377</strain>
    </source>
</reference>
<reference evidence="2" key="1">
    <citation type="journal article" date="2014" name="Int. J. Syst. Evol. Microbiol.">
        <title>Complete genome sequence of Corynebacterium casei LMG S-19264T (=DSM 44701T), isolated from a smear-ripened cheese.</title>
        <authorList>
            <consortium name="US DOE Joint Genome Institute (JGI-PGF)"/>
            <person name="Walter F."/>
            <person name="Albersmeier A."/>
            <person name="Kalinowski J."/>
            <person name="Ruckert C."/>
        </authorList>
    </citation>
    <scope>NUCLEOTIDE SEQUENCE</scope>
    <source>
        <strain evidence="2">JCM 4434</strain>
    </source>
</reference>
<reference evidence="2" key="5">
    <citation type="submission" date="2020-09" db="EMBL/GenBank/DDBJ databases">
        <authorList>
            <person name="Sun Q."/>
            <person name="Ohkuma M."/>
        </authorList>
    </citation>
    <scope>NUCLEOTIDE SEQUENCE</scope>
    <source>
        <strain evidence="2">JCM 4434</strain>
    </source>
</reference>
<dbReference type="Proteomes" id="UP000037395">
    <property type="component" value="Unassembled WGS sequence"/>
</dbReference>
<dbReference type="EMBL" id="JPRF03000023">
    <property type="protein sequence ID" value="OEV36763.1"/>
    <property type="molecule type" value="Genomic_DNA"/>
</dbReference>
<protein>
    <recommendedName>
        <fullName evidence="1">Cation-transporting P-type ATPase C-terminal domain-containing protein</fullName>
    </recommendedName>
</protein>
<proteinExistence type="predicted"/>
<evidence type="ECO:0000313" key="4">
    <source>
        <dbReference type="Proteomes" id="UP000037395"/>
    </source>
</evidence>
<dbReference type="AlphaFoldDB" id="A0A1E7N8G4"/>
<dbReference type="SUPFAM" id="SSF81665">
    <property type="entry name" value="Calcium ATPase, transmembrane domain M"/>
    <property type="match status" value="1"/>
</dbReference>
<reference evidence="3 4" key="2">
    <citation type="submission" date="2014-07" db="EMBL/GenBank/DDBJ databases">
        <authorList>
            <person name="Zhang J.E."/>
            <person name="Yang H."/>
            <person name="Guo J."/>
            <person name="Deng Z."/>
            <person name="Luo H."/>
            <person name="Luo M."/>
            <person name="Zhao B."/>
        </authorList>
    </citation>
    <scope>NUCLEOTIDE SEQUENCE [LARGE SCALE GENOMIC DNA]</scope>
    <source>
        <strain evidence="3">ATCC 10762</strain>
        <strain evidence="4">ATCC 10762 / DSM 40127 / CCM 3239 / JCM 4008 / LMG 5968 / NBRC 12843 / NCIMB 8234 / A-377</strain>
    </source>
</reference>
<dbReference type="InterPro" id="IPR006068">
    <property type="entry name" value="ATPase_P-typ_cation-transptr_C"/>
</dbReference>
<dbReference type="EMBL" id="BMUB01000004">
    <property type="protein sequence ID" value="GGU69924.1"/>
    <property type="molecule type" value="Genomic_DNA"/>
</dbReference>
<organism evidence="3 4">
    <name type="scientific">Kitasatospora aureofaciens</name>
    <name type="common">Streptomyces aureofaciens</name>
    <dbReference type="NCBI Taxonomy" id="1894"/>
    <lineage>
        <taxon>Bacteria</taxon>
        <taxon>Bacillati</taxon>
        <taxon>Actinomycetota</taxon>
        <taxon>Actinomycetes</taxon>
        <taxon>Kitasatosporales</taxon>
        <taxon>Streptomycetaceae</taxon>
        <taxon>Kitasatospora</taxon>
    </lineage>
</organism>
<sequence length="145" mass="14700">MTLAGARPDGGSPLTRQIRQRGVITGLGATTAWLIGSLTPGSARRTGTMALCGVVGAPLPQTLAGREHSPLVLATTLGSAAVLVGIVQTPLLSHFFGCTPLGPVAWTGVGAAITVAAVSPWALDTAERLLPDALARLRSDLRTAT</sequence>
<accession>A0A8H9LLA7</accession>
<accession>A0A1E7N8G4</accession>
<name>A0A1E7N8G4_KITAU</name>
<dbReference type="Proteomes" id="UP000610124">
    <property type="component" value="Unassembled WGS sequence"/>
</dbReference>
<evidence type="ECO:0000313" key="3">
    <source>
        <dbReference type="EMBL" id="OEV36763.1"/>
    </source>
</evidence>
<keyword evidence="4" id="KW-1185">Reference proteome</keyword>
<dbReference type="InterPro" id="IPR023298">
    <property type="entry name" value="ATPase_P-typ_TM_dom_sf"/>
</dbReference>
<gene>
    <name evidence="2" type="ORF">GCM10010502_21640</name>
    <name evidence="3" type="ORF">HS99_0027520</name>
</gene>
<reference evidence="3" key="4">
    <citation type="submission" date="2016-08" db="EMBL/GenBank/DDBJ databases">
        <title>Sequencing, Assembly and Comparative Genomics of S. aureofaciens ATCC 10762.</title>
        <authorList>
            <person name="Gradnigo J.S."/>
            <person name="Johnson N."/>
            <person name="Somerville G.A."/>
        </authorList>
    </citation>
    <scope>NUCLEOTIDE SEQUENCE [LARGE SCALE GENOMIC DNA]</scope>
    <source>
        <strain evidence="3">ATCC 10762</strain>
    </source>
</reference>
<evidence type="ECO:0000259" key="1">
    <source>
        <dbReference type="Pfam" id="PF00689"/>
    </source>
</evidence>
<comment type="caution">
    <text evidence="3">The sequence shown here is derived from an EMBL/GenBank/DDBJ whole genome shotgun (WGS) entry which is preliminary data.</text>
</comment>
<feature type="domain" description="Cation-transporting P-type ATPase C-terminal" evidence="1">
    <location>
        <begin position="14"/>
        <end position="124"/>
    </location>
</feature>
<evidence type="ECO:0000313" key="2">
    <source>
        <dbReference type="EMBL" id="GGU69924.1"/>
    </source>
</evidence>